<gene>
    <name evidence="2" type="ORF">OCV63_00805</name>
</gene>
<evidence type="ECO:0000259" key="1">
    <source>
        <dbReference type="Pfam" id="PF08486"/>
    </source>
</evidence>
<dbReference type="EMBL" id="JAOQKC010000001">
    <property type="protein sequence ID" value="MCU6695442.1"/>
    <property type="molecule type" value="Genomic_DNA"/>
</dbReference>
<keyword evidence="3" id="KW-1185">Reference proteome</keyword>
<name>A0ABT2RTF0_9FIRM</name>
<evidence type="ECO:0000313" key="3">
    <source>
        <dbReference type="Proteomes" id="UP001652461"/>
    </source>
</evidence>
<accession>A0ABT2RTF0</accession>
<comment type="caution">
    <text evidence="2">The sequence shown here is derived from an EMBL/GenBank/DDBJ whole genome shotgun (WGS) entry which is preliminary data.</text>
</comment>
<dbReference type="Proteomes" id="UP001652461">
    <property type="component" value="Unassembled WGS sequence"/>
</dbReference>
<feature type="domain" description="Sporulation stage II protein D amidase enhancer LytB N-terminal" evidence="1">
    <location>
        <begin position="37"/>
        <end position="136"/>
    </location>
</feature>
<protein>
    <recommendedName>
        <fullName evidence="1">Sporulation stage II protein D amidase enhancer LytB N-terminal domain-containing protein</fullName>
    </recommendedName>
</protein>
<organism evidence="2 3">
    <name type="scientific">Laedolimicola ammoniilytica</name>
    <dbReference type="NCBI Taxonomy" id="2981771"/>
    <lineage>
        <taxon>Bacteria</taxon>
        <taxon>Bacillati</taxon>
        <taxon>Bacillota</taxon>
        <taxon>Clostridia</taxon>
        <taxon>Lachnospirales</taxon>
        <taxon>Lachnospiraceae</taxon>
        <taxon>Laedolimicola</taxon>
    </lineage>
</organism>
<dbReference type="InterPro" id="IPR013693">
    <property type="entry name" value="SpoIID/LytB_N"/>
</dbReference>
<dbReference type="RefSeq" id="WP_262670569.1">
    <property type="nucleotide sequence ID" value="NZ_JAOQKC010000001.1"/>
</dbReference>
<dbReference type="Pfam" id="PF08486">
    <property type="entry name" value="SpoIID"/>
    <property type="match status" value="1"/>
</dbReference>
<evidence type="ECO:0000313" key="2">
    <source>
        <dbReference type="EMBL" id="MCU6695442.1"/>
    </source>
</evidence>
<sequence>MKTVLSILMILLLLPYVAVVLCTGEVNVGGGEEEQPTIERCVAGILPMQIPVTCEPEALKAQAVVIRTNLLRKAMEYDGTDDWQQAAEKLQETDLEALGFTACTEETAAELWNYENRERYLKKCRQAAEETKGQVLALDGTLPDLPYHAVSAGKTRAGSALGADYAYLTSVECENDLESADYLKITYFPDMTLPVIRGRDSAGYVTEVQAGDEILTGEAFRFRYGLNSSCFTAEETDGGVRIVTRGLGHGFGMSLYAANRMAEEGQDYRAILTYFYKNLDCISITENGYPRDSEKQAE</sequence>
<reference evidence="2 3" key="1">
    <citation type="journal article" date="2021" name="ISME Commun">
        <title>Automated analysis of genomic sequences facilitates high-throughput and comprehensive description of bacteria.</title>
        <authorList>
            <person name="Hitch T.C.A."/>
        </authorList>
    </citation>
    <scope>NUCLEOTIDE SEQUENCE [LARGE SCALE GENOMIC DNA]</scope>
    <source>
        <strain evidence="2 3">Sanger_04</strain>
    </source>
</reference>
<proteinExistence type="predicted"/>